<dbReference type="InterPro" id="IPR036909">
    <property type="entry name" value="Cyt_c-like_dom_sf"/>
</dbReference>
<organism evidence="8 9">
    <name type="scientific">Brevundimonas basaltis</name>
    <dbReference type="NCBI Taxonomy" id="472166"/>
    <lineage>
        <taxon>Bacteria</taxon>
        <taxon>Pseudomonadati</taxon>
        <taxon>Pseudomonadota</taxon>
        <taxon>Alphaproteobacteria</taxon>
        <taxon>Caulobacterales</taxon>
        <taxon>Caulobacteraceae</taxon>
        <taxon>Brevundimonas</taxon>
    </lineage>
</organism>
<name>A0A7W8HWI1_9CAUL</name>
<gene>
    <name evidence="8" type="ORF">HNQ67_000657</name>
</gene>
<evidence type="ECO:0000256" key="1">
    <source>
        <dbReference type="ARBA" id="ARBA00022448"/>
    </source>
</evidence>
<evidence type="ECO:0000256" key="4">
    <source>
        <dbReference type="ARBA" id="ARBA00022982"/>
    </source>
</evidence>
<dbReference type="PRINTS" id="PR00604">
    <property type="entry name" value="CYTCHRMECIAB"/>
</dbReference>
<evidence type="ECO:0000259" key="7">
    <source>
        <dbReference type="PROSITE" id="PS51007"/>
    </source>
</evidence>
<proteinExistence type="predicted"/>
<evidence type="ECO:0000256" key="2">
    <source>
        <dbReference type="ARBA" id="ARBA00022617"/>
    </source>
</evidence>
<keyword evidence="2 6" id="KW-0349">Heme</keyword>
<keyword evidence="9" id="KW-1185">Reference proteome</keyword>
<comment type="caution">
    <text evidence="8">The sequence shown here is derived from an EMBL/GenBank/DDBJ whole genome shotgun (WGS) entry which is preliminary data.</text>
</comment>
<dbReference type="SUPFAM" id="SSF46626">
    <property type="entry name" value="Cytochrome c"/>
    <property type="match status" value="1"/>
</dbReference>
<accession>A0A7W8HWI1</accession>
<evidence type="ECO:0000256" key="6">
    <source>
        <dbReference type="PROSITE-ProRule" id="PRU00433"/>
    </source>
</evidence>
<dbReference type="GO" id="GO:0009055">
    <property type="term" value="F:electron transfer activity"/>
    <property type="evidence" value="ECO:0007669"/>
    <property type="project" value="InterPro"/>
</dbReference>
<evidence type="ECO:0000256" key="3">
    <source>
        <dbReference type="ARBA" id="ARBA00022723"/>
    </source>
</evidence>
<evidence type="ECO:0000313" key="8">
    <source>
        <dbReference type="EMBL" id="MBB5291161.1"/>
    </source>
</evidence>
<dbReference type="InterPro" id="IPR002327">
    <property type="entry name" value="Cyt_c_1A/1B"/>
</dbReference>
<dbReference type="PANTHER" id="PTHR11961">
    <property type="entry name" value="CYTOCHROME C"/>
    <property type="match status" value="1"/>
</dbReference>
<evidence type="ECO:0000313" key="9">
    <source>
        <dbReference type="Proteomes" id="UP000566663"/>
    </source>
</evidence>
<feature type="domain" description="Cytochrome c" evidence="7">
    <location>
        <begin position="22"/>
        <end position="124"/>
    </location>
</feature>
<keyword evidence="4" id="KW-0249">Electron transport</keyword>
<dbReference type="RefSeq" id="WP_183252274.1">
    <property type="nucleotide sequence ID" value="NZ_BAAAFF010000004.1"/>
</dbReference>
<evidence type="ECO:0000256" key="5">
    <source>
        <dbReference type="ARBA" id="ARBA00023004"/>
    </source>
</evidence>
<dbReference type="Gene3D" id="1.10.760.10">
    <property type="entry name" value="Cytochrome c-like domain"/>
    <property type="match status" value="1"/>
</dbReference>
<sequence>MPLYWLLLTAVLTTPPAPQSAPAPDPGERAFQRCAACHSMRANDHDNPGPSLRGVLGRRAGGASGFAYSDALKAAGRRGMVWDERTLERYLADPVAVVPGTDMPYQGGSAAERAAVIAWLRRQR</sequence>
<keyword evidence="1" id="KW-0813">Transport</keyword>
<dbReference type="GO" id="GO:0046872">
    <property type="term" value="F:metal ion binding"/>
    <property type="evidence" value="ECO:0007669"/>
    <property type="project" value="UniProtKB-KW"/>
</dbReference>
<dbReference type="EMBL" id="JACHFZ010000001">
    <property type="protein sequence ID" value="MBB5291161.1"/>
    <property type="molecule type" value="Genomic_DNA"/>
</dbReference>
<dbReference type="Pfam" id="PF00034">
    <property type="entry name" value="Cytochrom_C"/>
    <property type="match status" value="1"/>
</dbReference>
<reference evidence="8 9" key="1">
    <citation type="submission" date="2020-08" db="EMBL/GenBank/DDBJ databases">
        <title>Genomic Encyclopedia of Type Strains, Phase IV (KMG-IV): sequencing the most valuable type-strain genomes for metagenomic binning, comparative biology and taxonomic classification.</title>
        <authorList>
            <person name="Goeker M."/>
        </authorList>
    </citation>
    <scope>NUCLEOTIDE SEQUENCE [LARGE SCALE GENOMIC DNA]</scope>
    <source>
        <strain evidence="8 9">DSM 25335</strain>
    </source>
</reference>
<protein>
    <submittedName>
        <fullName evidence="8">Cytochrome c</fullName>
    </submittedName>
</protein>
<dbReference type="AlphaFoldDB" id="A0A7W8HWI1"/>
<keyword evidence="3 6" id="KW-0479">Metal-binding</keyword>
<dbReference type="PROSITE" id="PS51007">
    <property type="entry name" value="CYTC"/>
    <property type="match status" value="1"/>
</dbReference>
<dbReference type="GO" id="GO:0020037">
    <property type="term" value="F:heme binding"/>
    <property type="evidence" value="ECO:0007669"/>
    <property type="project" value="InterPro"/>
</dbReference>
<keyword evidence="5 6" id="KW-0408">Iron</keyword>
<dbReference type="InterPro" id="IPR009056">
    <property type="entry name" value="Cyt_c-like_dom"/>
</dbReference>
<dbReference type="Proteomes" id="UP000566663">
    <property type="component" value="Unassembled WGS sequence"/>
</dbReference>